<feature type="compositionally biased region" description="Basic and acidic residues" evidence="1">
    <location>
        <begin position="53"/>
        <end position="67"/>
    </location>
</feature>
<organism evidence="2 3">
    <name type="scientific">Seminavis robusta</name>
    <dbReference type="NCBI Taxonomy" id="568900"/>
    <lineage>
        <taxon>Eukaryota</taxon>
        <taxon>Sar</taxon>
        <taxon>Stramenopiles</taxon>
        <taxon>Ochrophyta</taxon>
        <taxon>Bacillariophyta</taxon>
        <taxon>Bacillariophyceae</taxon>
        <taxon>Bacillariophycidae</taxon>
        <taxon>Naviculales</taxon>
        <taxon>Naviculaceae</taxon>
        <taxon>Seminavis</taxon>
    </lineage>
</organism>
<sequence length="385" mass="43254">MNSTAMVRNANKENIFSNATMSQVENAGVLLGLRNSTLPEEENANDRAKRRRVEAQQKKDARHEENQRQINYATFDDRFFRQDRHFGQMPEPPEAFVIPGEVQPPSAAAVTPRLNPYKRDQQEKDQQKKAPPKKLSRPLPRITHNPSRLPGREAPPNSAAANVLALIQEKGYDGMDPSLAETVNNTTRGKNTAKVEKRKASEEARFFDTLREFGGSFAVPLLEVVPVKYNDFSRNVVDLDYAFFNIVGGEMTEWKRKIMNSASIVVATNIVKKTGAKGTVGEPMQPVSLEKYLQNTYNVFHSKGILFEFNNHFNGPGELRGVVSAIWNKQHKKDPTFGAQPNRRRIKEDFMGLMCDAIANGVLKITDSWDVLRVAMATNAYGSGF</sequence>
<evidence type="ECO:0000313" key="2">
    <source>
        <dbReference type="EMBL" id="CAB9509830.1"/>
    </source>
</evidence>
<feature type="compositionally biased region" description="Basic and acidic residues" evidence="1">
    <location>
        <begin position="117"/>
        <end position="128"/>
    </location>
</feature>
<evidence type="ECO:0000313" key="3">
    <source>
        <dbReference type="Proteomes" id="UP001153069"/>
    </source>
</evidence>
<dbReference type="EMBL" id="CAICTM010000406">
    <property type="protein sequence ID" value="CAB9509830.1"/>
    <property type="molecule type" value="Genomic_DNA"/>
</dbReference>
<comment type="caution">
    <text evidence="2">The sequence shown here is derived from an EMBL/GenBank/DDBJ whole genome shotgun (WGS) entry which is preliminary data.</text>
</comment>
<feature type="region of interest" description="Disordered" evidence="1">
    <location>
        <begin position="37"/>
        <end position="70"/>
    </location>
</feature>
<feature type="region of interest" description="Disordered" evidence="1">
    <location>
        <begin position="115"/>
        <end position="157"/>
    </location>
</feature>
<reference evidence="2" key="1">
    <citation type="submission" date="2020-06" db="EMBL/GenBank/DDBJ databases">
        <authorList>
            <consortium name="Plant Systems Biology data submission"/>
        </authorList>
    </citation>
    <scope>NUCLEOTIDE SEQUENCE</scope>
    <source>
        <strain evidence="2">D6</strain>
    </source>
</reference>
<protein>
    <submittedName>
        <fullName evidence="2">Uncharacterized protein</fullName>
    </submittedName>
</protein>
<evidence type="ECO:0000256" key="1">
    <source>
        <dbReference type="SAM" id="MobiDB-lite"/>
    </source>
</evidence>
<keyword evidence="3" id="KW-1185">Reference proteome</keyword>
<accession>A0A9N8HEY4</accession>
<name>A0A9N8HEY4_9STRA</name>
<gene>
    <name evidence="2" type="ORF">SEMRO_407_G136580.1</name>
</gene>
<dbReference type="AlphaFoldDB" id="A0A9N8HEY4"/>
<dbReference type="Proteomes" id="UP001153069">
    <property type="component" value="Unassembled WGS sequence"/>
</dbReference>
<proteinExistence type="predicted"/>